<dbReference type="PANTHER" id="PTHR30193:SF37">
    <property type="entry name" value="INNER MEMBRANE ABC TRANSPORTER PERMEASE PROTEIN YCJO"/>
    <property type="match status" value="1"/>
</dbReference>
<organism evidence="9">
    <name type="scientific">uncultured Thermomicrobiales bacterium</name>
    <dbReference type="NCBI Taxonomy" id="1645740"/>
    <lineage>
        <taxon>Bacteria</taxon>
        <taxon>Pseudomonadati</taxon>
        <taxon>Thermomicrobiota</taxon>
        <taxon>Thermomicrobia</taxon>
        <taxon>Thermomicrobiales</taxon>
        <taxon>environmental samples</taxon>
    </lineage>
</organism>
<gene>
    <name evidence="9" type="ORF">AVDCRST_MAG43-1530</name>
</gene>
<feature type="transmembrane region" description="Helical" evidence="7">
    <location>
        <begin position="39"/>
        <end position="65"/>
    </location>
</feature>
<dbReference type="PANTHER" id="PTHR30193">
    <property type="entry name" value="ABC TRANSPORTER PERMEASE PROTEIN"/>
    <property type="match status" value="1"/>
</dbReference>
<dbReference type="PROSITE" id="PS50928">
    <property type="entry name" value="ABC_TM1"/>
    <property type="match status" value="1"/>
</dbReference>
<dbReference type="SUPFAM" id="SSF161098">
    <property type="entry name" value="MetI-like"/>
    <property type="match status" value="1"/>
</dbReference>
<evidence type="ECO:0000256" key="3">
    <source>
        <dbReference type="ARBA" id="ARBA00022475"/>
    </source>
</evidence>
<dbReference type="GO" id="GO:0055085">
    <property type="term" value="P:transmembrane transport"/>
    <property type="evidence" value="ECO:0007669"/>
    <property type="project" value="InterPro"/>
</dbReference>
<evidence type="ECO:0000256" key="6">
    <source>
        <dbReference type="ARBA" id="ARBA00023136"/>
    </source>
</evidence>
<comment type="subcellular location">
    <subcellularLocation>
        <location evidence="1 7">Cell membrane</location>
        <topology evidence="1 7">Multi-pass membrane protein</topology>
    </subcellularLocation>
</comment>
<evidence type="ECO:0000259" key="8">
    <source>
        <dbReference type="PROSITE" id="PS50928"/>
    </source>
</evidence>
<keyword evidence="2 7" id="KW-0813">Transport</keyword>
<feature type="transmembrane region" description="Helical" evidence="7">
    <location>
        <begin position="133"/>
        <end position="153"/>
    </location>
</feature>
<evidence type="ECO:0000256" key="1">
    <source>
        <dbReference type="ARBA" id="ARBA00004651"/>
    </source>
</evidence>
<keyword evidence="3" id="KW-1003">Cell membrane</keyword>
<evidence type="ECO:0000256" key="5">
    <source>
        <dbReference type="ARBA" id="ARBA00022989"/>
    </source>
</evidence>
<dbReference type="Gene3D" id="1.10.3720.10">
    <property type="entry name" value="MetI-like"/>
    <property type="match status" value="1"/>
</dbReference>
<dbReference type="Pfam" id="PF00528">
    <property type="entry name" value="BPD_transp_1"/>
    <property type="match status" value="1"/>
</dbReference>
<accession>A0A6J4USJ9</accession>
<feature type="transmembrane region" description="Helical" evidence="7">
    <location>
        <begin position="173"/>
        <end position="192"/>
    </location>
</feature>
<evidence type="ECO:0000256" key="2">
    <source>
        <dbReference type="ARBA" id="ARBA00022448"/>
    </source>
</evidence>
<feature type="transmembrane region" description="Helical" evidence="7">
    <location>
        <begin position="287"/>
        <end position="307"/>
    </location>
</feature>
<sequence length="319" mass="35779">MIGTTGDDHHVQIGAPPERADASARARHGRWAREQLSGWGFLLPALAVVGIFTVIPIGFSLWLSFYRWDMMRPNRRFLGFDNVQRLVTDDRFWNAVQNTLLYVAMTVPASIALAFGAALLLNRKLRGRAIFRTLFFAPVVTSTVAISFVWTWIYHPEIGLLNSFVETVGGDRVGWLTNPSVALFSISVMSIWKNVGYVMVLFLAGLQQIPDDLYGAARVDGAGGWALQRDVTIPMLRPTLFFIVVVSTIDATQVFTQIDVMTQGGPAQSTEALVYYLYFRAFRSFEMGYASTIAWALFLIVIMLTLIQNRLIQREDVVI</sequence>
<dbReference type="AlphaFoldDB" id="A0A6J4USJ9"/>
<keyword evidence="5 7" id="KW-1133">Transmembrane helix</keyword>
<proteinExistence type="inferred from homology"/>
<protein>
    <submittedName>
        <fullName evidence="9">ABC transporter, permease protein 1 (Cluster 1, maltose/g3p/polyamine/iron)</fullName>
    </submittedName>
</protein>
<dbReference type="InterPro" id="IPR051393">
    <property type="entry name" value="ABC_transporter_permease"/>
</dbReference>
<evidence type="ECO:0000256" key="4">
    <source>
        <dbReference type="ARBA" id="ARBA00022692"/>
    </source>
</evidence>
<name>A0A6J4USJ9_9BACT</name>
<dbReference type="GO" id="GO:0005886">
    <property type="term" value="C:plasma membrane"/>
    <property type="evidence" value="ECO:0007669"/>
    <property type="project" value="UniProtKB-SubCell"/>
</dbReference>
<evidence type="ECO:0000313" key="9">
    <source>
        <dbReference type="EMBL" id="CAA9556736.1"/>
    </source>
</evidence>
<dbReference type="InterPro" id="IPR035906">
    <property type="entry name" value="MetI-like_sf"/>
</dbReference>
<dbReference type="InterPro" id="IPR000515">
    <property type="entry name" value="MetI-like"/>
</dbReference>
<dbReference type="CDD" id="cd06261">
    <property type="entry name" value="TM_PBP2"/>
    <property type="match status" value="1"/>
</dbReference>
<feature type="domain" description="ABC transmembrane type-1" evidence="8">
    <location>
        <begin position="96"/>
        <end position="308"/>
    </location>
</feature>
<keyword evidence="6 7" id="KW-0472">Membrane</keyword>
<feature type="transmembrane region" description="Helical" evidence="7">
    <location>
        <begin position="100"/>
        <end position="121"/>
    </location>
</feature>
<dbReference type="EMBL" id="CADCWI010000080">
    <property type="protein sequence ID" value="CAA9556736.1"/>
    <property type="molecule type" value="Genomic_DNA"/>
</dbReference>
<keyword evidence="4 7" id="KW-0812">Transmembrane</keyword>
<comment type="similarity">
    <text evidence="7">Belongs to the binding-protein-dependent transport system permease family.</text>
</comment>
<reference evidence="9" key="1">
    <citation type="submission" date="2020-02" db="EMBL/GenBank/DDBJ databases">
        <authorList>
            <person name="Meier V. D."/>
        </authorList>
    </citation>
    <scope>NUCLEOTIDE SEQUENCE</scope>
    <source>
        <strain evidence="9">AVDCRST_MAG43</strain>
    </source>
</reference>
<evidence type="ECO:0000256" key="7">
    <source>
        <dbReference type="RuleBase" id="RU363032"/>
    </source>
</evidence>